<feature type="region of interest" description="Disordered" evidence="1">
    <location>
        <begin position="88"/>
        <end position="122"/>
    </location>
</feature>
<name>A0A8D2MW15_ZONAL</name>
<evidence type="ECO:0000313" key="2">
    <source>
        <dbReference type="Ensembl" id="ENSZALP00000013712.1"/>
    </source>
</evidence>
<evidence type="ECO:0000256" key="1">
    <source>
        <dbReference type="SAM" id="MobiDB-lite"/>
    </source>
</evidence>
<dbReference type="Proteomes" id="UP000694413">
    <property type="component" value="Unassembled WGS sequence"/>
</dbReference>
<accession>A0A8D2MW15</accession>
<reference evidence="2" key="2">
    <citation type="submission" date="2025-09" db="UniProtKB">
        <authorList>
            <consortium name="Ensembl"/>
        </authorList>
    </citation>
    <scope>IDENTIFICATION</scope>
</reference>
<sequence length="191" mass="20680">MDAQQCCSASVSASAGPALFQGCPGTAGASLQWAGEGDEYWLAFPRHLLQPGPGSSPELFPLFLKYFLMELGKSMAWAEGWSWEHQQCPGTSPAPPALPPVCPGPTQPRDAPGAGGDSCSHPASSGSQHWQCLRFTDFLLFFCLPSPAAEETFSFKYSPGKLRGNQYKSMMSKEELEEEQRIELTSDLTSL</sequence>
<protein>
    <submittedName>
        <fullName evidence="2">Uncharacterized protein</fullName>
    </submittedName>
</protein>
<proteinExistence type="predicted"/>
<reference evidence="2" key="1">
    <citation type="submission" date="2025-08" db="UniProtKB">
        <authorList>
            <consortium name="Ensembl"/>
        </authorList>
    </citation>
    <scope>IDENTIFICATION</scope>
</reference>
<feature type="compositionally biased region" description="Pro residues" evidence="1">
    <location>
        <begin position="92"/>
        <end position="106"/>
    </location>
</feature>
<dbReference type="AlphaFoldDB" id="A0A8D2MW15"/>
<organism evidence="2 3">
    <name type="scientific">Zonotrichia albicollis</name>
    <name type="common">White-throated sparrow</name>
    <name type="synonym">Fringilla albicollis</name>
    <dbReference type="NCBI Taxonomy" id="44394"/>
    <lineage>
        <taxon>Eukaryota</taxon>
        <taxon>Metazoa</taxon>
        <taxon>Chordata</taxon>
        <taxon>Craniata</taxon>
        <taxon>Vertebrata</taxon>
        <taxon>Euteleostomi</taxon>
        <taxon>Archelosauria</taxon>
        <taxon>Archosauria</taxon>
        <taxon>Dinosauria</taxon>
        <taxon>Saurischia</taxon>
        <taxon>Theropoda</taxon>
        <taxon>Coelurosauria</taxon>
        <taxon>Aves</taxon>
        <taxon>Neognathae</taxon>
        <taxon>Neoaves</taxon>
        <taxon>Telluraves</taxon>
        <taxon>Australaves</taxon>
        <taxon>Passeriformes</taxon>
        <taxon>Passerellidae</taxon>
        <taxon>Zonotrichia</taxon>
    </lineage>
</organism>
<dbReference type="Ensembl" id="ENSZALT00000018695.1">
    <property type="protein sequence ID" value="ENSZALP00000013712.1"/>
    <property type="gene ID" value="ENSZALG00000011422.1"/>
</dbReference>
<evidence type="ECO:0000313" key="3">
    <source>
        <dbReference type="Proteomes" id="UP000694413"/>
    </source>
</evidence>
<keyword evidence="3" id="KW-1185">Reference proteome</keyword>